<reference evidence="7" key="1">
    <citation type="journal article" date="2019" name="Int. J. Syst. Evol. Microbiol.">
        <title>The Global Catalogue of Microorganisms (GCM) 10K type strain sequencing project: providing services to taxonomists for standard genome sequencing and annotation.</title>
        <authorList>
            <consortium name="The Broad Institute Genomics Platform"/>
            <consortium name="The Broad Institute Genome Sequencing Center for Infectious Disease"/>
            <person name="Wu L."/>
            <person name="Ma J."/>
        </authorList>
    </citation>
    <scope>NUCLEOTIDE SEQUENCE [LARGE SCALE GENOMIC DNA]</scope>
    <source>
        <strain evidence="7">KCTC 42182</strain>
    </source>
</reference>
<sequence length="155" mass="17005">MSRRRLVAAGAIVAGLLLAGPVAAHGPEPHGGAPTGQPGRPGTPARVVRIEMAEPMRFIPDRITVRRGETVRFVFSNSDYRDHEFVIGDMAALQAHAEQMRRHPGMMHREVNAVTVSPWNEGELLWHFTRPGQVDFACLIPGHFEGGMRGVVIVE</sequence>
<accession>A0ABV7VA84</accession>
<feature type="chain" id="PRO_5046005761" evidence="4">
    <location>
        <begin position="25"/>
        <end position="155"/>
    </location>
</feature>
<gene>
    <name evidence="6" type="ORF">ACFOOQ_00905</name>
</gene>
<evidence type="ECO:0000256" key="3">
    <source>
        <dbReference type="SAM" id="MobiDB-lite"/>
    </source>
</evidence>
<evidence type="ECO:0000313" key="7">
    <source>
        <dbReference type="Proteomes" id="UP001595711"/>
    </source>
</evidence>
<feature type="signal peptide" evidence="4">
    <location>
        <begin position="1"/>
        <end position="24"/>
    </location>
</feature>
<dbReference type="CDD" id="cd04211">
    <property type="entry name" value="Cupredoxin_like_2"/>
    <property type="match status" value="1"/>
</dbReference>
<evidence type="ECO:0000256" key="4">
    <source>
        <dbReference type="SAM" id="SignalP"/>
    </source>
</evidence>
<feature type="domain" description="Blue (type 1) copper" evidence="5">
    <location>
        <begin position="50"/>
        <end position="155"/>
    </location>
</feature>
<dbReference type="Proteomes" id="UP001595711">
    <property type="component" value="Unassembled WGS sequence"/>
</dbReference>
<keyword evidence="4" id="KW-0732">Signal</keyword>
<dbReference type="PANTHER" id="PTHR38439">
    <property type="entry name" value="AURACYANIN-B"/>
    <property type="match status" value="1"/>
</dbReference>
<protein>
    <submittedName>
        <fullName evidence="6">Plastocyanin/azurin family copper-binding protein</fullName>
    </submittedName>
</protein>
<dbReference type="InterPro" id="IPR008972">
    <property type="entry name" value="Cupredoxin"/>
</dbReference>
<dbReference type="InterPro" id="IPR050845">
    <property type="entry name" value="Cu-binding_ET"/>
</dbReference>
<name>A0ABV7VA84_9PROT</name>
<evidence type="ECO:0000259" key="5">
    <source>
        <dbReference type="Pfam" id="PF00127"/>
    </source>
</evidence>
<dbReference type="PANTHER" id="PTHR38439:SF3">
    <property type="entry name" value="COPPER-RESISTANT CUPROPROTEIN COPI"/>
    <property type="match status" value="1"/>
</dbReference>
<dbReference type="EMBL" id="JBHRYJ010000001">
    <property type="protein sequence ID" value="MFC3674080.1"/>
    <property type="molecule type" value="Genomic_DNA"/>
</dbReference>
<dbReference type="InterPro" id="IPR000923">
    <property type="entry name" value="BlueCu_1"/>
</dbReference>
<feature type="region of interest" description="Disordered" evidence="3">
    <location>
        <begin position="25"/>
        <end position="44"/>
    </location>
</feature>
<evidence type="ECO:0000256" key="2">
    <source>
        <dbReference type="ARBA" id="ARBA00023008"/>
    </source>
</evidence>
<evidence type="ECO:0000256" key="1">
    <source>
        <dbReference type="ARBA" id="ARBA00022723"/>
    </source>
</evidence>
<keyword evidence="2" id="KW-0186">Copper</keyword>
<dbReference type="Gene3D" id="2.60.40.420">
    <property type="entry name" value="Cupredoxins - blue copper proteins"/>
    <property type="match status" value="1"/>
</dbReference>
<dbReference type="Pfam" id="PF00127">
    <property type="entry name" value="Copper-bind"/>
    <property type="match status" value="1"/>
</dbReference>
<keyword evidence="1" id="KW-0479">Metal-binding</keyword>
<keyword evidence="7" id="KW-1185">Reference proteome</keyword>
<evidence type="ECO:0000313" key="6">
    <source>
        <dbReference type="EMBL" id="MFC3674080.1"/>
    </source>
</evidence>
<comment type="caution">
    <text evidence="6">The sequence shown here is derived from an EMBL/GenBank/DDBJ whole genome shotgun (WGS) entry which is preliminary data.</text>
</comment>
<organism evidence="6 7">
    <name type="scientific">Ferrovibrio xuzhouensis</name>
    <dbReference type="NCBI Taxonomy" id="1576914"/>
    <lineage>
        <taxon>Bacteria</taxon>
        <taxon>Pseudomonadati</taxon>
        <taxon>Pseudomonadota</taxon>
        <taxon>Alphaproteobacteria</taxon>
        <taxon>Rhodospirillales</taxon>
        <taxon>Rhodospirillaceae</taxon>
        <taxon>Ferrovibrio</taxon>
    </lineage>
</organism>
<dbReference type="SUPFAM" id="SSF49503">
    <property type="entry name" value="Cupredoxins"/>
    <property type="match status" value="1"/>
</dbReference>
<dbReference type="RefSeq" id="WP_379720375.1">
    <property type="nucleotide sequence ID" value="NZ_JBHRYJ010000001.1"/>
</dbReference>
<proteinExistence type="predicted"/>